<dbReference type="PRINTS" id="PR00412">
    <property type="entry name" value="EPOXHYDRLASE"/>
</dbReference>
<organism evidence="5 6">
    <name type="scientific">Dentiscutata erythropus</name>
    <dbReference type="NCBI Taxonomy" id="1348616"/>
    <lineage>
        <taxon>Eukaryota</taxon>
        <taxon>Fungi</taxon>
        <taxon>Fungi incertae sedis</taxon>
        <taxon>Mucoromycota</taxon>
        <taxon>Glomeromycotina</taxon>
        <taxon>Glomeromycetes</taxon>
        <taxon>Diversisporales</taxon>
        <taxon>Gigasporaceae</taxon>
        <taxon>Dentiscutata</taxon>
    </lineage>
</organism>
<accession>A0A9N9B2P3</accession>
<comment type="caution">
    <text evidence="5">The sequence shown here is derived from an EMBL/GenBank/DDBJ whole genome shotgun (WGS) entry which is preliminary data.</text>
</comment>
<dbReference type="OrthoDB" id="408373at2759"/>
<reference evidence="5" key="1">
    <citation type="submission" date="2021-06" db="EMBL/GenBank/DDBJ databases">
        <authorList>
            <person name="Kallberg Y."/>
            <person name="Tangrot J."/>
            <person name="Rosling A."/>
        </authorList>
    </citation>
    <scope>NUCLEOTIDE SEQUENCE</scope>
    <source>
        <strain evidence="5">MA453B</strain>
    </source>
</reference>
<keyword evidence="6" id="KW-1185">Reference proteome</keyword>
<dbReference type="EMBL" id="CAJVPY010002226">
    <property type="protein sequence ID" value="CAG8552800.1"/>
    <property type="molecule type" value="Genomic_DNA"/>
</dbReference>
<dbReference type="InterPro" id="IPR029058">
    <property type="entry name" value="AB_hydrolase_fold"/>
</dbReference>
<dbReference type="PANTHER" id="PTHR43329">
    <property type="entry name" value="EPOXIDE HYDROLASE"/>
    <property type="match status" value="1"/>
</dbReference>
<protein>
    <submittedName>
        <fullName evidence="5">26552_t:CDS:1</fullName>
    </submittedName>
</protein>
<dbReference type="SUPFAM" id="SSF53474">
    <property type="entry name" value="alpha/beta-Hydrolases"/>
    <property type="match status" value="1"/>
</dbReference>
<keyword evidence="1" id="KW-0378">Hydrolase</keyword>
<dbReference type="AlphaFoldDB" id="A0A9N9B2P3"/>
<evidence type="ECO:0000256" key="1">
    <source>
        <dbReference type="ARBA" id="ARBA00022801"/>
    </source>
</evidence>
<feature type="domain" description="AB hydrolase-1" evidence="4">
    <location>
        <begin position="88"/>
        <end position="377"/>
    </location>
</feature>
<evidence type="ECO:0000313" key="6">
    <source>
        <dbReference type="Proteomes" id="UP000789405"/>
    </source>
</evidence>
<dbReference type="Gene3D" id="3.40.50.1820">
    <property type="entry name" value="alpha/beta hydrolase"/>
    <property type="match status" value="1"/>
</dbReference>
<comment type="similarity">
    <text evidence="2">Belongs to the AB hydrolase superfamily. Epoxide hydrolase family.</text>
</comment>
<evidence type="ECO:0000259" key="4">
    <source>
        <dbReference type="Pfam" id="PF00561"/>
    </source>
</evidence>
<sequence>MYTHLTIIKKHLEYVVSFTFGAFFGVFFVGIPLLKDWFIKKEEVWRLEDRSDAISKLNTQNPIYGNHKTVTINGKSFHYVESGNINGPLILFLHGFPEFWYCWRHQLDGLKDMNYHLVAMDMRGFGGSYKPRELDAYNPDHLISDIRSFIQELSPNGRAACVVGHDWGAIIAWAAAAQSWEFDHADQSGYMERLIILNGPHTLVWFNNFSQKFSDAFHALNLKYLIKNPRQAIRQSWAHLLPCFNQILSSYYVFVFRLPLSIGENWIMTKDLGLFDYCFGKISTPNDIEIYKATYSSDNYASIKCSLNYYRSEAVSGMYDGQRARGIKQVGSIGIPTLVIWGEKDLALNKNLCLDNLEKYVTNLTIVGVPEAGHFIQQEIPEKVNDLIRKFITSKGNLRDIDGNSN</sequence>
<evidence type="ECO:0000256" key="3">
    <source>
        <dbReference type="SAM" id="Phobius"/>
    </source>
</evidence>
<keyword evidence="3" id="KW-1133">Transmembrane helix</keyword>
<feature type="transmembrane region" description="Helical" evidence="3">
    <location>
        <begin position="12"/>
        <end position="34"/>
    </location>
</feature>
<proteinExistence type="inferred from homology"/>
<keyword evidence="3" id="KW-0812">Transmembrane</keyword>
<evidence type="ECO:0000256" key="2">
    <source>
        <dbReference type="ARBA" id="ARBA00038334"/>
    </source>
</evidence>
<dbReference type="InterPro" id="IPR000639">
    <property type="entry name" value="Epox_hydrolase-like"/>
</dbReference>
<dbReference type="Pfam" id="PF00561">
    <property type="entry name" value="Abhydrolase_1"/>
    <property type="match status" value="1"/>
</dbReference>
<dbReference type="InterPro" id="IPR000073">
    <property type="entry name" value="AB_hydrolase_1"/>
</dbReference>
<gene>
    <name evidence="5" type="ORF">DERYTH_LOCUS5350</name>
</gene>
<name>A0A9N9B2P3_9GLOM</name>
<dbReference type="GO" id="GO:0016787">
    <property type="term" value="F:hydrolase activity"/>
    <property type="evidence" value="ECO:0007669"/>
    <property type="project" value="UniProtKB-KW"/>
</dbReference>
<evidence type="ECO:0000313" key="5">
    <source>
        <dbReference type="EMBL" id="CAG8552800.1"/>
    </source>
</evidence>
<keyword evidence="3" id="KW-0472">Membrane</keyword>
<dbReference type="Proteomes" id="UP000789405">
    <property type="component" value="Unassembled WGS sequence"/>
</dbReference>